<keyword evidence="4" id="KW-1185">Reference proteome</keyword>
<dbReference type="InterPro" id="IPR036465">
    <property type="entry name" value="vWFA_dom_sf"/>
</dbReference>
<feature type="signal peptide" evidence="2">
    <location>
        <begin position="1"/>
        <end position="23"/>
    </location>
</feature>
<protein>
    <recommendedName>
        <fullName evidence="5">PEP-CTERM protein-sorting domain-containing protein</fullName>
    </recommendedName>
</protein>
<dbReference type="RefSeq" id="WP_075473617.1">
    <property type="nucleotide sequence ID" value="NZ_CAWQZC010000047.1"/>
</dbReference>
<keyword evidence="1" id="KW-0812">Transmembrane</keyword>
<organism evidence="3 4">
    <name type="scientific">Moritella viscosa</name>
    <dbReference type="NCBI Taxonomy" id="80854"/>
    <lineage>
        <taxon>Bacteria</taxon>
        <taxon>Pseudomonadati</taxon>
        <taxon>Pseudomonadota</taxon>
        <taxon>Gammaproteobacteria</taxon>
        <taxon>Alteromonadales</taxon>
        <taxon>Moritellaceae</taxon>
        <taxon>Moritella</taxon>
    </lineage>
</organism>
<comment type="caution">
    <text evidence="3">The sequence shown here is derived from an EMBL/GenBank/DDBJ whole genome shotgun (WGS) entry which is preliminary data.</text>
</comment>
<feature type="chain" id="PRO_5047232325" description="PEP-CTERM protein-sorting domain-containing protein" evidence="2">
    <location>
        <begin position="24"/>
        <end position="298"/>
    </location>
</feature>
<dbReference type="EMBL" id="FPLJ01000145">
    <property type="protein sequence ID" value="SGZ04006.1"/>
    <property type="molecule type" value="Genomic_DNA"/>
</dbReference>
<name>A0ABY1HNU9_9GAMM</name>
<keyword evidence="1" id="KW-1133">Transmembrane helix</keyword>
<dbReference type="Proteomes" id="UP000182660">
    <property type="component" value="Unassembled WGS sequence"/>
</dbReference>
<accession>A0ABY1HNU9</accession>
<evidence type="ECO:0000256" key="2">
    <source>
        <dbReference type="SAM" id="SignalP"/>
    </source>
</evidence>
<evidence type="ECO:0000256" key="1">
    <source>
        <dbReference type="SAM" id="Phobius"/>
    </source>
</evidence>
<evidence type="ECO:0008006" key="5">
    <source>
        <dbReference type="Google" id="ProtNLM"/>
    </source>
</evidence>
<gene>
    <name evidence="3" type="ORF">MT2528_4727</name>
</gene>
<keyword evidence="2" id="KW-0732">Signal</keyword>
<evidence type="ECO:0000313" key="3">
    <source>
        <dbReference type="EMBL" id="SGZ04006.1"/>
    </source>
</evidence>
<dbReference type="GeneID" id="61298171"/>
<evidence type="ECO:0000313" key="4">
    <source>
        <dbReference type="Proteomes" id="UP000182660"/>
    </source>
</evidence>
<sequence>MKHKKIFKNILSTMILSTMAVMIAPVKATPINTNVVAVVDESGSMSTEHGWLGMMITSLDAALLAAAGDSFSATYGLTGYGASGSGGHAVAGHQHTVGGGQLGSAAQFDTATGGLVLTGAHEDGLQAIDYALTSYTYTGGAVKNIILVTDEDSDGSFGVVNAATSLSSAAALLNAIINVSFECGNGNTALGMTTSLGYEADGSGGFSTCTGATATTGTGTSIADYVNLALDTGGAAWDLNQLRAGGLTATSFTNAFVDIKVEEIINVPAPTTVAFLGLGVLSMGMLRRQIKSNMENLV</sequence>
<feature type="transmembrane region" description="Helical" evidence="1">
    <location>
        <begin position="267"/>
        <end position="286"/>
    </location>
</feature>
<reference evidence="3 4" key="1">
    <citation type="submission" date="2016-11" db="EMBL/GenBank/DDBJ databases">
        <authorList>
            <person name="Klemetsen T."/>
        </authorList>
    </citation>
    <scope>NUCLEOTIDE SEQUENCE [LARGE SCALE GENOMIC DNA]</scope>
    <source>
        <strain evidence="3">MT 2528</strain>
    </source>
</reference>
<keyword evidence="1" id="KW-0472">Membrane</keyword>
<dbReference type="SUPFAM" id="SSF53300">
    <property type="entry name" value="vWA-like"/>
    <property type="match status" value="1"/>
</dbReference>
<proteinExistence type="predicted"/>